<protein>
    <submittedName>
        <fullName evidence="2">Por secretion system C-terminal sorting domain-containing protein</fullName>
    </submittedName>
</protein>
<evidence type="ECO:0000313" key="2">
    <source>
        <dbReference type="EMBL" id="CUS96627.1"/>
    </source>
</evidence>
<organism evidence="2 3">
    <name type="scientific">Kryptobacter tengchongensis</name>
    <dbReference type="NCBI Taxonomy" id="1643429"/>
    <lineage>
        <taxon>Bacteria</taxon>
        <taxon>Pseudomonadati</taxon>
        <taxon>Candidatus Kryptoniota</taxon>
        <taxon>Candidatus Kryptobacter</taxon>
    </lineage>
</organism>
<dbReference type="InterPro" id="IPR006626">
    <property type="entry name" value="PbH1"/>
</dbReference>
<dbReference type="SUPFAM" id="SSF51126">
    <property type="entry name" value="Pectin lyase-like"/>
    <property type="match status" value="1"/>
</dbReference>
<dbReference type="Pfam" id="PF18962">
    <property type="entry name" value="Por_Secre_tail"/>
    <property type="match status" value="1"/>
</dbReference>
<dbReference type="RefSeq" id="WP_072149641.1">
    <property type="nucleotide sequence ID" value="NZ_CZVU01000003.1"/>
</dbReference>
<name>A0A656D1G8_KRYT1</name>
<gene>
    <name evidence="2" type="ORF">JGI24_00140</name>
</gene>
<sequence>MRNVILFLVFGFIASYISFGQTSPDYIFGSNNAGSNWSWTTGTQGQTSLGGSYKWQFRATADANEYFKFGETSSNADGQGFWYVGSGGDVQYPGGGSYGDKWTAYYHANMGDAGAFYFAAQNGHYYVIKSKIRSDGNADFAIFDNGTQEPVTITAISPSFSGGNLLVDVTLSGAKSSVEKVWVRYITYNYPEDRTTKWQTASSTVEANQDMGNNTWRATISVSGGTIVEYYAFTTINLTSAPAEADADFYTINYDNANDQNYRVLVGDAYYIGSSGTAPGGSDPNFSSLRAAVDFLNTVTFVRSSTFYFTSNLTETQNSFLGVNTRGYTLTFRPYYDQPTTIKFTKSTDNASSPGGWIIGLSSDNWNAYVPSHNIVIEGTAPGGSEKRLTIQARVSDGAHDNTNPIVMLGDCDNSVIRNCKIIYQTQNPTVHKANAILVQLYTGVYPHGVPDNVTIENCDITATGWSARGIQLYYTGAGTPTSMAENFVVRNCKITAEQDGIYLEYFGDSECYGNEIYIDQTETESISYGIFAEGIDPGKRIKIYSNKILQLRTANSSTTNPLWYGIVGIFITGVGNFEIYNNFITGFELTASSPRGQIIGISVGYAATGGITANVYNNTVVVNDVTNPGGTPHIDYIISAFRLRYSGTSGTRIADVRNNVFITNEIGAESQCFYWEFTNRATLTTDYNLFYFSDANNGYVGRTSETEGANGTNRRTLSDWQSALQGMSNVTGKDANSVSKAVTFKSSTDLHLWDLSFYDKDLLGVPISGITKDIDGEDRHSTAPYKGADEVVPRPVVSASKVFDGGGVSISPGAQNVPMLGVNFNVSTGWANMAGLSVQKFVNVSGRTLAGDGEVTLKAYVDNNENNQVDANDTYLGSASFSSDVATLSFSTERMVNAGVPLRILLALDVSSSADPSHWVALKINAPEDVVVNSVAEKSSDNYPIKNDNDVSLPVQVVNVSAEVVGNVVKLRIKTQVEREDFLGFNIYRGRGDENYILVGSYQSDASLRAKGNGAFGSDYEFVDKELTESGRYYYKIEAVARDERKDIGVVQVLVESPKRYVLYQNYPNPFNPYTTIKFELPVASSVKLELYNSDGQKIKDLFVGELPAGYHKVKVDGRDLSSGIYFYILRAGGFVDVRKMVLVK</sequence>
<dbReference type="InterPro" id="IPR011050">
    <property type="entry name" value="Pectin_lyase_fold/virulence"/>
</dbReference>
<evidence type="ECO:0000259" key="1">
    <source>
        <dbReference type="Pfam" id="PF18962"/>
    </source>
</evidence>
<dbReference type="SMART" id="SM00710">
    <property type="entry name" value="PbH1"/>
    <property type="match status" value="5"/>
</dbReference>
<keyword evidence="3" id="KW-1185">Reference proteome</keyword>
<dbReference type="EMBL" id="CZVU01000003">
    <property type="protein sequence ID" value="CUS96627.1"/>
    <property type="molecule type" value="Genomic_DNA"/>
</dbReference>
<dbReference type="Proteomes" id="UP000243065">
    <property type="component" value="Unassembled WGS sequence"/>
</dbReference>
<dbReference type="OrthoDB" id="9794725at2"/>
<dbReference type="InterPro" id="IPR026444">
    <property type="entry name" value="Secre_tail"/>
</dbReference>
<feature type="domain" description="Secretion system C-terminal sorting" evidence="1">
    <location>
        <begin position="1068"/>
        <end position="1143"/>
    </location>
</feature>
<proteinExistence type="predicted"/>
<accession>A0A656D1G8</accession>
<dbReference type="Gene3D" id="2.60.40.4070">
    <property type="match status" value="1"/>
</dbReference>
<evidence type="ECO:0000313" key="3">
    <source>
        <dbReference type="Proteomes" id="UP000243065"/>
    </source>
</evidence>
<dbReference type="AlphaFoldDB" id="A0A656D1G8"/>
<dbReference type="NCBIfam" id="TIGR04183">
    <property type="entry name" value="Por_Secre_tail"/>
    <property type="match status" value="1"/>
</dbReference>
<reference evidence="2 3" key="1">
    <citation type="submission" date="2015-11" db="EMBL/GenBank/DDBJ databases">
        <authorList>
            <person name="Varghese N."/>
        </authorList>
    </citation>
    <scope>NUCLEOTIDE SEQUENCE [LARGE SCALE GENOMIC DNA]</scope>
    <source>
        <strain evidence="2 3">JGI-24</strain>
    </source>
</reference>